<name>A0A4C1U3J6_EUMVA</name>
<reference evidence="1 2" key="1">
    <citation type="journal article" date="2019" name="Commun. Biol.">
        <title>The bagworm genome reveals a unique fibroin gene that provides high tensile strength.</title>
        <authorList>
            <person name="Kono N."/>
            <person name="Nakamura H."/>
            <person name="Ohtoshi R."/>
            <person name="Tomita M."/>
            <person name="Numata K."/>
            <person name="Arakawa K."/>
        </authorList>
    </citation>
    <scope>NUCLEOTIDE SEQUENCE [LARGE SCALE GENOMIC DNA]</scope>
</reference>
<keyword evidence="2" id="KW-1185">Reference proteome</keyword>
<dbReference type="EMBL" id="BGZK01000121">
    <property type="protein sequence ID" value="GBP20677.1"/>
    <property type="molecule type" value="Genomic_DNA"/>
</dbReference>
<dbReference type="AlphaFoldDB" id="A0A4C1U3J6"/>
<evidence type="ECO:0000313" key="1">
    <source>
        <dbReference type="EMBL" id="GBP20677.1"/>
    </source>
</evidence>
<dbReference type="Proteomes" id="UP000299102">
    <property type="component" value="Unassembled WGS sequence"/>
</dbReference>
<organism evidence="1 2">
    <name type="scientific">Eumeta variegata</name>
    <name type="common">Bagworm moth</name>
    <name type="synonym">Eumeta japonica</name>
    <dbReference type="NCBI Taxonomy" id="151549"/>
    <lineage>
        <taxon>Eukaryota</taxon>
        <taxon>Metazoa</taxon>
        <taxon>Ecdysozoa</taxon>
        <taxon>Arthropoda</taxon>
        <taxon>Hexapoda</taxon>
        <taxon>Insecta</taxon>
        <taxon>Pterygota</taxon>
        <taxon>Neoptera</taxon>
        <taxon>Endopterygota</taxon>
        <taxon>Lepidoptera</taxon>
        <taxon>Glossata</taxon>
        <taxon>Ditrysia</taxon>
        <taxon>Tineoidea</taxon>
        <taxon>Psychidae</taxon>
        <taxon>Oiketicinae</taxon>
        <taxon>Eumeta</taxon>
    </lineage>
</organism>
<sequence>MESGTGIGIKIGKRIGLNSGIGIEVENDSKIGSGIGTNSGIGIEVENDSKIGSGIGTNSGIEIENSSRFDEENYFATTSNQNTSFKKRKHENKPEKDKFITTEQYFVKDRDSSEIFGKYIGMQLQTIRADQRIIAEKLMSDVLYLARNNKLSESTTVLAHSLIENDDRKGRDIKLLPT</sequence>
<accession>A0A4C1U3J6</accession>
<evidence type="ECO:0000313" key="2">
    <source>
        <dbReference type="Proteomes" id="UP000299102"/>
    </source>
</evidence>
<comment type="caution">
    <text evidence="1">The sequence shown here is derived from an EMBL/GenBank/DDBJ whole genome shotgun (WGS) entry which is preliminary data.</text>
</comment>
<dbReference type="OrthoDB" id="6152242at2759"/>
<proteinExistence type="predicted"/>
<protein>
    <submittedName>
        <fullName evidence="1">Uncharacterized protein</fullName>
    </submittedName>
</protein>
<gene>
    <name evidence="1" type="ORF">EVAR_16550_1</name>
</gene>